<dbReference type="InterPro" id="IPR010664">
    <property type="entry name" value="LipoPS_assembly_LptC-rel"/>
</dbReference>
<sequence>MLQRLLRILPLFILLICSYYFYNWVSVQEQTERDKLLETQPVFFARHVSTSQYNSDGMLYGKIQAEEAEYFQGLDQTNFTSPTIIYSPALDKKNKDLGKLRTNNDSFWKIEAETGSMTGSADTIFLRGNVVASTTGTESIIREIRTSYLEIDLGTDEVRTPEQVDIIGNQFTNHGKKFKGQLASKYFELSEDCHATYSGFTQNK</sequence>
<dbReference type="GO" id="GO:0017089">
    <property type="term" value="F:glycolipid transfer activity"/>
    <property type="evidence" value="ECO:0007669"/>
    <property type="project" value="TreeGrafter"/>
</dbReference>
<dbReference type="EMBL" id="FOXF01000043">
    <property type="protein sequence ID" value="SFP61352.1"/>
    <property type="molecule type" value="Genomic_DNA"/>
</dbReference>
<dbReference type="GO" id="GO:0030288">
    <property type="term" value="C:outer membrane-bounded periplasmic space"/>
    <property type="evidence" value="ECO:0007669"/>
    <property type="project" value="TreeGrafter"/>
</dbReference>
<evidence type="ECO:0000256" key="1">
    <source>
        <dbReference type="ARBA" id="ARBA00022475"/>
    </source>
</evidence>
<reference evidence="8 9" key="1">
    <citation type="submission" date="2016-10" db="EMBL/GenBank/DDBJ databases">
        <authorList>
            <person name="Varghese N."/>
            <person name="Submissions S."/>
        </authorList>
    </citation>
    <scope>NUCLEOTIDE SEQUENCE [LARGE SCALE GENOMIC DNA]</scope>
    <source>
        <strain evidence="8 9">DSM 1361</strain>
    </source>
</reference>
<comment type="subcellular location">
    <subcellularLocation>
        <location evidence="6">Cell inner membrane</location>
    </subcellularLocation>
</comment>
<dbReference type="InterPro" id="IPR026265">
    <property type="entry name" value="LptC"/>
</dbReference>
<dbReference type="GO" id="GO:0015221">
    <property type="term" value="F:lipopolysaccharide transmembrane transporter activity"/>
    <property type="evidence" value="ECO:0007669"/>
    <property type="project" value="InterPro"/>
</dbReference>
<proteinExistence type="inferred from homology"/>
<dbReference type="PIRSF" id="PIRSF028513">
    <property type="entry name" value="LptC"/>
    <property type="match status" value="1"/>
</dbReference>
<dbReference type="InterPro" id="IPR052363">
    <property type="entry name" value="LPS_export_LptC"/>
</dbReference>
<name>A0A662ZJ18_9GAMM</name>
<keyword evidence="5 6" id="KW-0472">Membrane</keyword>
<keyword evidence="2 6" id="KW-0997">Cell inner membrane</keyword>
<protein>
    <recommendedName>
        <fullName evidence="6">Lipopolysaccharide export system protein LptC</fullName>
    </recommendedName>
</protein>
<feature type="transmembrane region" description="Helical" evidence="7">
    <location>
        <begin position="6"/>
        <end position="25"/>
    </location>
</feature>
<evidence type="ECO:0000256" key="6">
    <source>
        <dbReference type="PIRNR" id="PIRNR028513"/>
    </source>
</evidence>
<evidence type="ECO:0000256" key="2">
    <source>
        <dbReference type="ARBA" id="ARBA00022519"/>
    </source>
</evidence>
<keyword evidence="1 6" id="KW-1003">Cell membrane</keyword>
<dbReference type="NCBIfam" id="TIGR04409">
    <property type="entry name" value="LptC_YrbK"/>
    <property type="match status" value="1"/>
</dbReference>
<comment type="similarity">
    <text evidence="6">Belongs to the LptC family.</text>
</comment>
<evidence type="ECO:0000256" key="5">
    <source>
        <dbReference type="ARBA" id="ARBA00023136"/>
    </source>
</evidence>
<comment type="function">
    <text evidence="6">Required for the translocation of lipopolysaccharide (LPS) from the inner membrane to the outer membrane.</text>
</comment>
<dbReference type="PANTHER" id="PTHR37481:SF1">
    <property type="entry name" value="LIPOPOLYSACCHARIDE EXPORT SYSTEM PROTEIN LPTC"/>
    <property type="match status" value="1"/>
</dbReference>
<dbReference type="Pfam" id="PF06835">
    <property type="entry name" value="LptC"/>
    <property type="match status" value="1"/>
</dbReference>
<gene>
    <name evidence="8" type="ORF">SAMN02910344_01870</name>
</gene>
<keyword evidence="3 7" id="KW-0812">Transmembrane</keyword>
<dbReference type="Proteomes" id="UP000243745">
    <property type="component" value="Unassembled WGS sequence"/>
</dbReference>
<organism evidence="8 9">
    <name type="scientific">Ruminobacter amylophilus</name>
    <dbReference type="NCBI Taxonomy" id="867"/>
    <lineage>
        <taxon>Bacteria</taxon>
        <taxon>Pseudomonadati</taxon>
        <taxon>Pseudomonadota</taxon>
        <taxon>Gammaproteobacteria</taxon>
        <taxon>Aeromonadales</taxon>
        <taxon>Succinivibrionaceae</taxon>
        <taxon>Ruminobacter</taxon>
    </lineage>
</organism>
<dbReference type="Gene3D" id="2.60.450.10">
    <property type="entry name" value="Lipopolysaccharide (LPS) transport protein A like domain"/>
    <property type="match status" value="1"/>
</dbReference>
<evidence type="ECO:0000313" key="9">
    <source>
        <dbReference type="Proteomes" id="UP000243745"/>
    </source>
</evidence>
<keyword evidence="4 7" id="KW-1133">Transmembrane helix</keyword>
<keyword evidence="9" id="KW-1185">Reference proteome</keyword>
<evidence type="ECO:0000256" key="7">
    <source>
        <dbReference type="SAM" id="Phobius"/>
    </source>
</evidence>
<accession>A0A662ZJ18</accession>
<evidence type="ECO:0000313" key="8">
    <source>
        <dbReference type="EMBL" id="SFP61352.1"/>
    </source>
</evidence>
<dbReference type="AlphaFoldDB" id="A0A662ZJ18"/>
<dbReference type="RefSeq" id="WP_031579716.1">
    <property type="nucleotide sequence ID" value="NZ_FOXF01000043.1"/>
</dbReference>
<dbReference type="GO" id="GO:0005886">
    <property type="term" value="C:plasma membrane"/>
    <property type="evidence" value="ECO:0007669"/>
    <property type="project" value="UniProtKB-SubCell"/>
</dbReference>
<evidence type="ECO:0000256" key="3">
    <source>
        <dbReference type="ARBA" id="ARBA00022692"/>
    </source>
</evidence>
<dbReference type="PANTHER" id="PTHR37481">
    <property type="entry name" value="LIPOPOLYSACCHARIDE EXPORT SYSTEM PROTEIN LPTC"/>
    <property type="match status" value="1"/>
</dbReference>
<evidence type="ECO:0000256" key="4">
    <source>
        <dbReference type="ARBA" id="ARBA00022989"/>
    </source>
</evidence>
<dbReference type="OrthoDB" id="5659892at2"/>